<reference evidence="1 2" key="1">
    <citation type="submission" date="2013-04" db="EMBL/GenBank/DDBJ databases">
        <title>The Genome Sequence of Enterorhabdus caecimuris B7.</title>
        <authorList>
            <consortium name="The Broad Institute Genomics Platform"/>
            <consortium name="The Broad Institute Genome Sequencing Center for Infectious Disease"/>
            <person name="Earl A."/>
            <person name="Xavier R."/>
            <person name="Elson C."/>
            <person name="Duck W."/>
            <person name="Walker B."/>
            <person name="Young S."/>
            <person name="Zeng Q."/>
            <person name="Gargeya S."/>
            <person name="Fitzgerald M."/>
            <person name="Haas B."/>
            <person name="Abouelleil A."/>
            <person name="Allen A.W."/>
            <person name="Alvarado L."/>
            <person name="Arachchi H.M."/>
            <person name="Berlin A.M."/>
            <person name="Chapman S.B."/>
            <person name="Gainer-Dewar J."/>
            <person name="Goldberg J."/>
            <person name="Griggs A."/>
            <person name="Gujja S."/>
            <person name="Hansen M."/>
            <person name="Howarth C."/>
            <person name="Imamovic A."/>
            <person name="Ireland A."/>
            <person name="Larimer J."/>
            <person name="McCowan C."/>
            <person name="Murphy C."/>
            <person name="Pearson M."/>
            <person name="Poon T.W."/>
            <person name="Priest M."/>
            <person name="Roberts A."/>
            <person name="Saif S."/>
            <person name="Shea T."/>
            <person name="Sisk P."/>
            <person name="Sykes S."/>
            <person name="Wortman J."/>
            <person name="Nusbaum C."/>
            <person name="Birren B."/>
        </authorList>
    </citation>
    <scope>NUCLEOTIDE SEQUENCE [LARGE SCALE GENOMIC DNA]</scope>
    <source>
        <strain evidence="1 2">B7</strain>
    </source>
</reference>
<keyword evidence="2" id="KW-1185">Reference proteome</keyword>
<dbReference type="SUPFAM" id="SSF57783">
    <property type="entry name" value="Zinc beta-ribbon"/>
    <property type="match status" value="1"/>
</dbReference>
<dbReference type="AlphaFoldDB" id="R9KX44"/>
<evidence type="ECO:0008006" key="3">
    <source>
        <dbReference type="Google" id="ProtNLM"/>
    </source>
</evidence>
<dbReference type="eggNOG" id="COG4933">
    <property type="taxonomic scope" value="Bacteria"/>
</dbReference>
<dbReference type="InterPro" id="IPR015947">
    <property type="entry name" value="PUA-like_sf"/>
</dbReference>
<dbReference type="HOGENOM" id="CLU_1254327_0_0_11"/>
<dbReference type="Proteomes" id="UP000014204">
    <property type="component" value="Unassembled WGS sequence"/>
</dbReference>
<name>R9KX44_9ACTN</name>
<evidence type="ECO:0000313" key="1">
    <source>
        <dbReference type="EMBL" id="EOS51129.1"/>
    </source>
</evidence>
<dbReference type="Gene3D" id="2.30.130.30">
    <property type="entry name" value="Hypothetical protein"/>
    <property type="match status" value="1"/>
</dbReference>
<protein>
    <recommendedName>
        <fullName evidence="3">ASCH domain-containing protein</fullName>
    </recommendedName>
</protein>
<accession>R9KX44</accession>
<proteinExistence type="predicted"/>
<dbReference type="SUPFAM" id="SSF88697">
    <property type="entry name" value="PUA domain-like"/>
    <property type="match status" value="1"/>
</dbReference>
<evidence type="ECO:0000313" key="2">
    <source>
        <dbReference type="Proteomes" id="UP000014204"/>
    </source>
</evidence>
<gene>
    <name evidence="1" type="ORF">C811_01547</name>
</gene>
<comment type="caution">
    <text evidence="1">The sequence shown here is derived from an EMBL/GenBank/DDBJ whole genome shotgun (WGS) entry which is preliminary data.</text>
</comment>
<organism evidence="1 2">
    <name type="scientific">Adlercreutzia caecimuris B7</name>
    <dbReference type="NCBI Taxonomy" id="1235794"/>
    <lineage>
        <taxon>Bacteria</taxon>
        <taxon>Bacillati</taxon>
        <taxon>Actinomycetota</taxon>
        <taxon>Coriobacteriia</taxon>
        <taxon>Eggerthellales</taxon>
        <taxon>Eggerthellaceae</taxon>
        <taxon>Adlercreutzia</taxon>
    </lineage>
</organism>
<dbReference type="EMBL" id="ASSY01000008">
    <property type="protein sequence ID" value="EOS51129.1"/>
    <property type="molecule type" value="Genomic_DNA"/>
</dbReference>
<sequence>MDAVLTVKQPYADRIMEGTKRYEFRRKAPARDIDGLYVHIAGTGPYAQAYVGVNCVHTGTPEAIWEYCSECAAIMPPGISREDFFAYFDGCETATAISLAPRPQVLNPPILLEYLGLKGAPQSIAYAKPQQPEIGDYTCPYCGHEQQATYDEWEGSDFEDRTTVWCRRCGQSFDVYREWVAYYTNVDPDPFSMCPGSESTERFRDGWRCRIGGCAAMKED</sequence>
<dbReference type="STRING" id="1235794.C811_01547"/>